<proteinExistence type="predicted"/>
<evidence type="ECO:0000313" key="1">
    <source>
        <dbReference type="EMBL" id="MFC5584484.1"/>
    </source>
</evidence>
<evidence type="ECO:0008006" key="3">
    <source>
        <dbReference type="Google" id="ProtNLM"/>
    </source>
</evidence>
<accession>A0ABW0T6G7</accession>
<evidence type="ECO:0000313" key="2">
    <source>
        <dbReference type="Proteomes" id="UP001596107"/>
    </source>
</evidence>
<dbReference type="Proteomes" id="UP001596107">
    <property type="component" value="Unassembled WGS sequence"/>
</dbReference>
<name>A0ABW0T6G7_9HYPH</name>
<comment type="caution">
    <text evidence="1">The sequence shown here is derived from an EMBL/GenBank/DDBJ whole genome shotgun (WGS) entry which is preliminary data.</text>
</comment>
<dbReference type="EMBL" id="JBHSNB010000001">
    <property type="protein sequence ID" value="MFC5584484.1"/>
    <property type="molecule type" value="Genomic_DNA"/>
</dbReference>
<sequence length="238" mass="25443">MNREQKLDANAIQAAFDAADKVSPTGKAHAPCIIAAVMAYLAAAPAPKAAAEEPCPVCTKPFAAGDTCATDIELGKCHAECLAGSPAVDLKTGEPVDGPIDTFPHVAPKAAAVTVKQIRWDKHTDIDEWYSKDAGDWGVSDYVVDKNPVGDDWRLRVRGHLLEDEFVSPAEAMDAAQRDHEIRVLDSVPTSPVPVPALTDEAVERALAEWSKPNDKREPAEIMRAALLAAFPSKGEGE</sequence>
<protein>
    <recommendedName>
        <fullName evidence="3">Restriction alleviation protein Lar</fullName>
    </recommendedName>
</protein>
<gene>
    <name evidence="1" type="ORF">ACFPOD_05130</name>
</gene>
<organism evidence="1 2">
    <name type="scientific">Nitratireductor kimnyeongensis</name>
    <dbReference type="NCBI Taxonomy" id="430679"/>
    <lineage>
        <taxon>Bacteria</taxon>
        <taxon>Pseudomonadati</taxon>
        <taxon>Pseudomonadota</taxon>
        <taxon>Alphaproteobacteria</taxon>
        <taxon>Hyphomicrobiales</taxon>
        <taxon>Phyllobacteriaceae</taxon>
        <taxon>Nitratireductor</taxon>
    </lineage>
</organism>
<reference evidence="2" key="1">
    <citation type="journal article" date="2019" name="Int. J. Syst. Evol. Microbiol.">
        <title>The Global Catalogue of Microorganisms (GCM) 10K type strain sequencing project: providing services to taxonomists for standard genome sequencing and annotation.</title>
        <authorList>
            <consortium name="The Broad Institute Genomics Platform"/>
            <consortium name="The Broad Institute Genome Sequencing Center for Infectious Disease"/>
            <person name="Wu L."/>
            <person name="Ma J."/>
        </authorList>
    </citation>
    <scope>NUCLEOTIDE SEQUENCE [LARGE SCALE GENOMIC DNA]</scope>
    <source>
        <strain evidence="2">JCM 3366</strain>
    </source>
</reference>
<keyword evidence="2" id="KW-1185">Reference proteome</keyword>
<dbReference type="RefSeq" id="WP_223019724.1">
    <property type="nucleotide sequence ID" value="NZ_CP078143.1"/>
</dbReference>